<comment type="similarity">
    <text evidence="1">Belongs to the ABC transporter superfamily.</text>
</comment>
<dbReference type="Proteomes" id="UP001432099">
    <property type="component" value="Chromosome"/>
</dbReference>
<evidence type="ECO:0000259" key="5">
    <source>
        <dbReference type="PROSITE" id="PS50893"/>
    </source>
</evidence>
<keyword evidence="3" id="KW-0547">Nucleotide-binding</keyword>
<evidence type="ECO:0000313" key="7">
    <source>
        <dbReference type="Proteomes" id="UP001432099"/>
    </source>
</evidence>
<dbReference type="InterPro" id="IPR027417">
    <property type="entry name" value="P-loop_NTPase"/>
</dbReference>
<proteinExistence type="inferred from homology"/>
<evidence type="ECO:0000256" key="4">
    <source>
        <dbReference type="ARBA" id="ARBA00022840"/>
    </source>
</evidence>
<accession>A0ABN6Z9Y1</accession>
<name>A0ABN6Z9Y1_9FIRM</name>
<dbReference type="PANTHER" id="PTHR42798:SF7">
    <property type="entry name" value="ALPHA-D-RIBOSE 1-METHYLPHOSPHONATE 5-TRIPHOSPHATE SYNTHASE SUBUNIT PHNL"/>
    <property type="match status" value="1"/>
</dbReference>
<dbReference type="PROSITE" id="PS50893">
    <property type="entry name" value="ABC_TRANSPORTER_2"/>
    <property type="match status" value="1"/>
</dbReference>
<keyword evidence="7" id="KW-1185">Reference proteome</keyword>
<dbReference type="EMBL" id="AP028127">
    <property type="protein sequence ID" value="BEH90575.1"/>
    <property type="molecule type" value="Genomic_DNA"/>
</dbReference>
<dbReference type="CDD" id="cd03255">
    <property type="entry name" value="ABC_MJ0796_LolCDE_FtsE"/>
    <property type="match status" value="1"/>
</dbReference>
<dbReference type="PANTHER" id="PTHR42798">
    <property type="entry name" value="LIPOPROTEIN-RELEASING SYSTEM ATP-BINDING PROTEIN LOLD"/>
    <property type="match status" value="1"/>
</dbReference>
<protein>
    <submittedName>
        <fullName evidence="6">ABC transporter ATP-binding protein</fullName>
    </submittedName>
</protein>
<feature type="domain" description="ABC transporter" evidence="5">
    <location>
        <begin position="5"/>
        <end position="244"/>
    </location>
</feature>
<dbReference type="InterPro" id="IPR003593">
    <property type="entry name" value="AAA+_ATPase"/>
</dbReference>
<evidence type="ECO:0000256" key="3">
    <source>
        <dbReference type="ARBA" id="ARBA00022741"/>
    </source>
</evidence>
<evidence type="ECO:0000313" key="6">
    <source>
        <dbReference type="EMBL" id="BEH90575.1"/>
    </source>
</evidence>
<dbReference type="SMART" id="SM00382">
    <property type="entry name" value="AAA"/>
    <property type="match status" value="1"/>
</dbReference>
<organism evidence="6 7">
    <name type="scientific">Turicibacter faecis</name>
    <dbReference type="NCBI Taxonomy" id="2963365"/>
    <lineage>
        <taxon>Bacteria</taxon>
        <taxon>Bacillati</taxon>
        <taxon>Bacillota</taxon>
        <taxon>Erysipelotrichia</taxon>
        <taxon>Erysipelotrichales</taxon>
        <taxon>Turicibacteraceae</taxon>
        <taxon>Turicibacter</taxon>
    </lineage>
</organism>
<evidence type="ECO:0000256" key="2">
    <source>
        <dbReference type="ARBA" id="ARBA00022448"/>
    </source>
</evidence>
<reference evidence="6" key="1">
    <citation type="journal article" date="2024" name="Int. J. Syst. Evol. Microbiol.">
        <title>Turicibacter faecis sp. nov., isolated from faeces of heart failure mouse model.</title>
        <authorList>
            <person name="Imamura Y."/>
            <person name="Motooka D."/>
            <person name="Nakajima Y."/>
            <person name="Ito S."/>
            <person name="Kitakaze M."/>
            <person name="Iida T."/>
            <person name="Nakamura S."/>
        </authorList>
    </citation>
    <scope>NUCLEOTIDE SEQUENCE</scope>
    <source>
        <strain evidence="6">TC023</strain>
    </source>
</reference>
<keyword evidence="2" id="KW-0813">Transport</keyword>
<dbReference type="InterPro" id="IPR017911">
    <property type="entry name" value="MacB-like_ATP-bd"/>
</dbReference>
<dbReference type="Gene3D" id="3.40.50.300">
    <property type="entry name" value="P-loop containing nucleotide triphosphate hydrolases"/>
    <property type="match status" value="1"/>
</dbReference>
<dbReference type="InterPro" id="IPR003439">
    <property type="entry name" value="ABC_transporter-like_ATP-bd"/>
</dbReference>
<evidence type="ECO:0000256" key="1">
    <source>
        <dbReference type="ARBA" id="ARBA00005417"/>
    </source>
</evidence>
<dbReference type="GO" id="GO:0005524">
    <property type="term" value="F:ATP binding"/>
    <property type="evidence" value="ECO:0007669"/>
    <property type="project" value="UniProtKB-KW"/>
</dbReference>
<dbReference type="Pfam" id="PF00005">
    <property type="entry name" value="ABC_tran"/>
    <property type="match status" value="1"/>
</dbReference>
<sequence length="251" mass="27526">MTSVLQVIGVQKDYGRKGFRTKVLKGIDLTVEKGDFISIMGPSGAGKTTLLNLMSTLDVATSGQIILDGTDLSTVNHKKLSAIRREKIGFIFQDYSLLDNMSIRDNIALPLALGRKKTQKILDKVEEMAQLFGITHQLDKYPYELSGGQKQRAAAARALITNPSVIFADEPTGALDSRSSTDLLECLKRLNETTGATIVMVTHDPFSASYSNRVYMLSDGNVKCQLDKGESRKVFYNQILDLLAVMGGDVE</sequence>
<dbReference type="RefSeq" id="WP_161832343.1">
    <property type="nucleotide sequence ID" value="NZ_AP028127.1"/>
</dbReference>
<keyword evidence="4 6" id="KW-0067">ATP-binding</keyword>
<gene>
    <name evidence="6" type="ORF">T23_06770</name>
</gene>
<dbReference type="SUPFAM" id="SSF52540">
    <property type="entry name" value="P-loop containing nucleoside triphosphate hydrolases"/>
    <property type="match status" value="1"/>
</dbReference>